<organism evidence="2 3">
    <name type="scientific">Deinococcus radiopugnans ATCC 19172</name>
    <dbReference type="NCBI Taxonomy" id="585398"/>
    <lineage>
        <taxon>Bacteria</taxon>
        <taxon>Thermotogati</taxon>
        <taxon>Deinococcota</taxon>
        <taxon>Deinococci</taxon>
        <taxon>Deinococcales</taxon>
        <taxon>Deinococcaceae</taxon>
        <taxon>Deinococcus</taxon>
    </lineage>
</organism>
<reference evidence="1 4" key="2">
    <citation type="submission" date="2020-08" db="EMBL/GenBank/DDBJ databases">
        <title>Genomic Encyclopedia of Type Strains, Phase IV (KMG-IV): sequencing the most valuable type-strain genomes for metagenomic binning, comparative biology and taxonomic classification.</title>
        <authorList>
            <person name="Goeker M."/>
        </authorList>
    </citation>
    <scope>NUCLEOTIDE SEQUENCE [LARGE SCALE GENOMIC DNA]</scope>
    <source>
        <strain evidence="1 4">DSM 12027</strain>
    </source>
</reference>
<accession>A0A5C4XL30</accession>
<reference evidence="2 3" key="1">
    <citation type="submission" date="2019-06" db="EMBL/GenBank/DDBJ databases">
        <title>Genome sequence of Deinococcus radiopugnans ATCC 19172.</title>
        <authorList>
            <person name="Maclea K.S."/>
            <person name="Maynard C.R."/>
        </authorList>
    </citation>
    <scope>NUCLEOTIDE SEQUENCE [LARGE SCALE GENOMIC DNA]</scope>
    <source>
        <strain evidence="2 3">ATCC 19172</strain>
    </source>
</reference>
<evidence type="ECO:0000313" key="3">
    <source>
        <dbReference type="Proteomes" id="UP000313988"/>
    </source>
</evidence>
<evidence type="ECO:0000313" key="4">
    <source>
        <dbReference type="Proteomes" id="UP000629870"/>
    </source>
</evidence>
<gene>
    <name evidence="2" type="ORF">FHR04_20200</name>
    <name evidence="1" type="ORF">HNQ04_004113</name>
</gene>
<dbReference type="EMBL" id="JACHEW010000046">
    <property type="protein sequence ID" value="MBB6018832.1"/>
    <property type="molecule type" value="Genomic_DNA"/>
</dbReference>
<name>A0A5C4XL30_9DEIO</name>
<dbReference type="Proteomes" id="UP000313988">
    <property type="component" value="Unassembled WGS sequence"/>
</dbReference>
<sequence length="63" mass="7325">MTDEQYQQAEVIRHLPCTADERRQVLDQMAQRRAVLLAQLVEINKELHDMEAIEMGHRAALNP</sequence>
<dbReference type="AlphaFoldDB" id="A0A5C4XL30"/>
<evidence type="ECO:0000313" key="2">
    <source>
        <dbReference type="EMBL" id="TNM63214.1"/>
    </source>
</evidence>
<proteinExistence type="predicted"/>
<evidence type="ECO:0000313" key="1">
    <source>
        <dbReference type="EMBL" id="MBB6018832.1"/>
    </source>
</evidence>
<dbReference type="EMBL" id="VDMO01000046">
    <property type="protein sequence ID" value="TNM63214.1"/>
    <property type="molecule type" value="Genomic_DNA"/>
</dbReference>
<dbReference type="RefSeq" id="WP_139404980.1">
    <property type="nucleotide sequence ID" value="NZ_JACHEW010000046.1"/>
</dbReference>
<protein>
    <submittedName>
        <fullName evidence="1">Fe-S protein YdhL (DUF1289 family)</fullName>
    </submittedName>
</protein>
<keyword evidence="4" id="KW-1185">Reference proteome</keyword>
<comment type="caution">
    <text evidence="2">The sequence shown here is derived from an EMBL/GenBank/DDBJ whole genome shotgun (WGS) entry which is preliminary data.</text>
</comment>
<dbReference type="Proteomes" id="UP000629870">
    <property type="component" value="Unassembled WGS sequence"/>
</dbReference>